<dbReference type="Proteomes" id="UP001152622">
    <property type="component" value="Chromosome 9"/>
</dbReference>
<gene>
    <name evidence="2" type="ORF">SKAU_G00257560</name>
</gene>
<dbReference type="EMBL" id="JAINUF010000009">
    <property type="protein sequence ID" value="KAJ8350626.1"/>
    <property type="molecule type" value="Genomic_DNA"/>
</dbReference>
<evidence type="ECO:0000313" key="3">
    <source>
        <dbReference type="Proteomes" id="UP001152622"/>
    </source>
</evidence>
<proteinExistence type="predicted"/>
<name>A0A9Q1F461_SYNKA</name>
<evidence type="ECO:0000313" key="2">
    <source>
        <dbReference type="EMBL" id="KAJ8350626.1"/>
    </source>
</evidence>
<keyword evidence="3" id="KW-1185">Reference proteome</keyword>
<sequence length="191" mass="20799">MTLLGPKLSVEAGEPEALHCSARHRTVIKRRGPLSRERLLLVRAIRSRKRGNKDPLQPGWRPRSSDSPSVHWRAAIPLTTTPPTPPHSTTIHHRRKAGQRGAAVTEWLFPSAKPISADPSPGVLAYGGNQNAAPVTAIRNPAISHHPTSLLFVDKAGRGERSHLGAGKFLAGLSRHFSAVQTCHFSHQCIM</sequence>
<feature type="region of interest" description="Disordered" evidence="1">
    <location>
        <begin position="77"/>
        <end position="99"/>
    </location>
</feature>
<evidence type="ECO:0000256" key="1">
    <source>
        <dbReference type="SAM" id="MobiDB-lite"/>
    </source>
</evidence>
<feature type="region of interest" description="Disordered" evidence="1">
    <location>
        <begin position="50"/>
        <end position="69"/>
    </location>
</feature>
<dbReference type="AlphaFoldDB" id="A0A9Q1F461"/>
<comment type="caution">
    <text evidence="2">The sequence shown here is derived from an EMBL/GenBank/DDBJ whole genome shotgun (WGS) entry which is preliminary data.</text>
</comment>
<reference evidence="2" key="1">
    <citation type="journal article" date="2023" name="Science">
        <title>Genome structures resolve the early diversification of teleost fishes.</title>
        <authorList>
            <person name="Parey E."/>
            <person name="Louis A."/>
            <person name="Montfort J."/>
            <person name="Bouchez O."/>
            <person name="Roques C."/>
            <person name="Iampietro C."/>
            <person name="Lluch J."/>
            <person name="Castinel A."/>
            <person name="Donnadieu C."/>
            <person name="Desvignes T."/>
            <person name="Floi Bucao C."/>
            <person name="Jouanno E."/>
            <person name="Wen M."/>
            <person name="Mejri S."/>
            <person name="Dirks R."/>
            <person name="Jansen H."/>
            <person name="Henkel C."/>
            <person name="Chen W.J."/>
            <person name="Zahm M."/>
            <person name="Cabau C."/>
            <person name="Klopp C."/>
            <person name="Thompson A.W."/>
            <person name="Robinson-Rechavi M."/>
            <person name="Braasch I."/>
            <person name="Lecointre G."/>
            <person name="Bobe J."/>
            <person name="Postlethwait J.H."/>
            <person name="Berthelot C."/>
            <person name="Roest Crollius H."/>
            <person name="Guiguen Y."/>
        </authorList>
    </citation>
    <scope>NUCLEOTIDE SEQUENCE</scope>
    <source>
        <strain evidence="2">WJC10195</strain>
    </source>
</reference>
<organism evidence="2 3">
    <name type="scientific">Synaphobranchus kaupii</name>
    <name type="common">Kaup's arrowtooth eel</name>
    <dbReference type="NCBI Taxonomy" id="118154"/>
    <lineage>
        <taxon>Eukaryota</taxon>
        <taxon>Metazoa</taxon>
        <taxon>Chordata</taxon>
        <taxon>Craniata</taxon>
        <taxon>Vertebrata</taxon>
        <taxon>Euteleostomi</taxon>
        <taxon>Actinopterygii</taxon>
        <taxon>Neopterygii</taxon>
        <taxon>Teleostei</taxon>
        <taxon>Anguilliformes</taxon>
        <taxon>Synaphobranchidae</taxon>
        <taxon>Synaphobranchus</taxon>
    </lineage>
</organism>
<protein>
    <submittedName>
        <fullName evidence="2">Uncharacterized protein</fullName>
    </submittedName>
</protein>
<accession>A0A9Q1F461</accession>